<dbReference type="SUPFAM" id="SSF46689">
    <property type="entry name" value="Homeodomain-like"/>
    <property type="match status" value="1"/>
</dbReference>
<keyword evidence="5" id="KW-1185">Reference proteome</keyword>
<evidence type="ECO:0000313" key="5">
    <source>
        <dbReference type="Proteomes" id="UP001153404"/>
    </source>
</evidence>
<proteinExistence type="predicted"/>
<evidence type="ECO:0000256" key="1">
    <source>
        <dbReference type="ARBA" id="ARBA00023125"/>
    </source>
</evidence>
<sequence length="217" mass="25257">MRKPVGIDVYLQKIKPLLRKTRFSQLKIDEIAKAMDISKVTLYKHFSSKDEIIEQVTDYYIDYLQSSDTVVGDDSLSYAERFRHTFAQSLIGVLYVSDLFLEDLKAYYPHHYERLAAAQQSRSKNLQSFFEAGMERQAFNPLNAQLFIVQDDAVLRRFLEPSFSIQYDVTLKQAILDFYRMKQYQLLAPAYLHEALEDPEGQSALESKIAQILQNFS</sequence>
<name>A0A9X4QUK3_9BACL</name>
<dbReference type="InterPro" id="IPR001647">
    <property type="entry name" value="HTH_TetR"/>
</dbReference>
<reference evidence="4" key="1">
    <citation type="submission" date="2022-10" db="EMBL/GenBank/DDBJ databases">
        <title>Comparative genomic analysis of Cohnella hashimotonis sp. nov., isolated from the International Space Station.</title>
        <authorList>
            <person name="Simpson A."/>
            <person name="Venkateswaran K."/>
        </authorList>
    </citation>
    <scope>NUCLEOTIDE SEQUENCE</scope>
    <source>
        <strain evidence="4">DSM 28161</strain>
    </source>
</reference>
<dbReference type="Gene3D" id="1.10.357.10">
    <property type="entry name" value="Tetracycline Repressor, domain 2"/>
    <property type="match status" value="1"/>
</dbReference>
<dbReference type="Proteomes" id="UP001153404">
    <property type="component" value="Unassembled WGS sequence"/>
</dbReference>
<feature type="domain" description="HTH tetR-type" evidence="3">
    <location>
        <begin position="4"/>
        <end position="64"/>
    </location>
</feature>
<evidence type="ECO:0000256" key="2">
    <source>
        <dbReference type="PROSITE-ProRule" id="PRU00335"/>
    </source>
</evidence>
<dbReference type="Pfam" id="PF00440">
    <property type="entry name" value="TetR_N"/>
    <property type="match status" value="1"/>
</dbReference>
<protein>
    <submittedName>
        <fullName evidence="4">TetR/AcrR family transcriptional regulator</fullName>
    </submittedName>
</protein>
<feature type="DNA-binding region" description="H-T-H motif" evidence="2">
    <location>
        <begin position="27"/>
        <end position="46"/>
    </location>
</feature>
<dbReference type="GO" id="GO:0003677">
    <property type="term" value="F:DNA binding"/>
    <property type="evidence" value="ECO:0007669"/>
    <property type="project" value="UniProtKB-UniRule"/>
</dbReference>
<organism evidence="4 5">
    <name type="scientific">Cohnella rhizosphaerae</name>
    <dbReference type="NCBI Taxonomy" id="1457232"/>
    <lineage>
        <taxon>Bacteria</taxon>
        <taxon>Bacillati</taxon>
        <taxon>Bacillota</taxon>
        <taxon>Bacilli</taxon>
        <taxon>Bacillales</taxon>
        <taxon>Paenibacillaceae</taxon>
        <taxon>Cohnella</taxon>
    </lineage>
</organism>
<dbReference type="AlphaFoldDB" id="A0A9X4QUK3"/>
<gene>
    <name evidence="4" type="ORF">OMP40_15260</name>
</gene>
<evidence type="ECO:0000259" key="3">
    <source>
        <dbReference type="PROSITE" id="PS50977"/>
    </source>
</evidence>
<comment type="caution">
    <text evidence="4">The sequence shown here is derived from an EMBL/GenBank/DDBJ whole genome shotgun (WGS) entry which is preliminary data.</text>
</comment>
<dbReference type="InterPro" id="IPR009057">
    <property type="entry name" value="Homeodomain-like_sf"/>
</dbReference>
<keyword evidence="1 2" id="KW-0238">DNA-binding</keyword>
<dbReference type="RefSeq" id="WP_277532469.1">
    <property type="nucleotide sequence ID" value="NZ_JAPDIA010000003.1"/>
</dbReference>
<dbReference type="PROSITE" id="PS50977">
    <property type="entry name" value="HTH_TETR_2"/>
    <property type="match status" value="1"/>
</dbReference>
<dbReference type="EMBL" id="JAPDIA010000003">
    <property type="protein sequence ID" value="MDG0810567.1"/>
    <property type="molecule type" value="Genomic_DNA"/>
</dbReference>
<evidence type="ECO:0000313" key="4">
    <source>
        <dbReference type="EMBL" id="MDG0810567.1"/>
    </source>
</evidence>
<accession>A0A9X4QUK3</accession>